<name>A0A8C8BK39_9STRI</name>
<protein>
    <submittedName>
        <fullName evidence="10">Uncharacterized protein</fullName>
    </submittedName>
</protein>
<dbReference type="InterPro" id="IPR036134">
    <property type="entry name" value="Crypto/Photolyase_FAD-like_sf"/>
</dbReference>
<evidence type="ECO:0000313" key="10">
    <source>
        <dbReference type="Ensembl" id="ENSOSUP00000021695.1"/>
    </source>
</evidence>
<dbReference type="InterPro" id="IPR002081">
    <property type="entry name" value="Cryptochrome/DNA_photolyase_1"/>
</dbReference>
<feature type="site" description="Electron transfer via tryptophanyl radical" evidence="6">
    <location>
        <position position="316"/>
    </location>
</feature>
<dbReference type="Pfam" id="PF00875">
    <property type="entry name" value="DNA_photolyase"/>
    <property type="match status" value="1"/>
</dbReference>
<dbReference type="Gene3D" id="3.40.50.620">
    <property type="entry name" value="HUPs"/>
    <property type="match status" value="1"/>
</dbReference>
<keyword evidence="2 5" id="KW-0285">Flavoprotein</keyword>
<evidence type="ECO:0000256" key="1">
    <source>
        <dbReference type="ARBA" id="ARBA00005862"/>
    </source>
</evidence>
<comment type="cofactor">
    <cofactor evidence="5">
        <name>FAD</name>
        <dbReference type="ChEBI" id="CHEBI:57692"/>
    </cofactor>
    <text evidence="5">Binds 1 FAD per subunit.</text>
</comment>
<evidence type="ECO:0000256" key="6">
    <source>
        <dbReference type="PIRSR" id="PIRSR602081-2"/>
    </source>
</evidence>
<evidence type="ECO:0000256" key="4">
    <source>
        <dbReference type="ARBA" id="ARBA00022991"/>
    </source>
</evidence>
<dbReference type="GO" id="GO:0045892">
    <property type="term" value="P:negative regulation of DNA-templated transcription"/>
    <property type="evidence" value="ECO:0007669"/>
    <property type="project" value="TreeGrafter"/>
</dbReference>
<feature type="domain" description="Photolyase/cryptochrome alpha/beta" evidence="8">
    <location>
        <begin position="6"/>
        <end position="115"/>
    </location>
</feature>
<dbReference type="GO" id="GO:0005737">
    <property type="term" value="C:cytoplasm"/>
    <property type="evidence" value="ECO:0007669"/>
    <property type="project" value="TreeGrafter"/>
</dbReference>
<dbReference type="GO" id="GO:0032922">
    <property type="term" value="P:circadian regulation of gene expression"/>
    <property type="evidence" value="ECO:0007669"/>
    <property type="project" value="TreeGrafter"/>
</dbReference>
<reference evidence="10" key="2">
    <citation type="submission" date="2025-09" db="UniProtKB">
        <authorList>
            <consortium name="Ensembl"/>
        </authorList>
    </citation>
    <scope>IDENTIFICATION</scope>
</reference>
<feature type="site" description="Electron transfer via tryptophanyl radical" evidence="6">
    <location>
        <position position="261"/>
    </location>
</feature>
<reference evidence="10" key="1">
    <citation type="submission" date="2025-08" db="UniProtKB">
        <authorList>
            <consortium name="Ensembl"/>
        </authorList>
    </citation>
    <scope>IDENTIFICATION</scope>
</reference>
<dbReference type="GO" id="GO:0071949">
    <property type="term" value="F:FAD binding"/>
    <property type="evidence" value="ECO:0007669"/>
    <property type="project" value="TreeGrafter"/>
</dbReference>
<proteinExistence type="inferred from homology"/>
<dbReference type="GO" id="GO:0043153">
    <property type="term" value="P:entrainment of circadian clock by photoperiod"/>
    <property type="evidence" value="ECO:0007669"/>
    <property type="project" value="TreeGrafter"/>
</dbReference>
<evidence type="ECO:0000313" key="11">
    <source>
        <dbReference type="Proteomes" id="UP000694552"/>
    </source>
</evidence>
<evidence type="ECO:0000256" key="7">
    <source>
        <dbReference type="SAM" id="MobiDB-lite"/>
    </source>
</evidence>
<feature type="site" description="Electron transfer via tryptophanyl radical" evidence="6">
    <location>
        <position position="339"/>
    </location>
</feature>
<dbReference type="GO" id="GO:0005634">
    <property type="term" value="C:nucleus"/>
    <property type="evidence" value="ECO:0007669"/>
    <property type="project" value="TreeGrafter"/>
</dbReference>
<feature type="region of interest" description="Disordered" evidence="7">
    <location>
        <begin position="447"/>
        <end position="467"/>
    </location>
</feature>
<feature type="domain" description="Cryptochrome/DNA photolyase FAD-binding" evidence="9">
    <location>
        <begin position="232"/>
        <end position="392"/>
    </location>
</feature>
<dbReference type="AlphaFoldDB" id="A0A8C8BK39"/>
<dbReference type="PANTHER" id="PTHR11455">
    <property type="entry name" value="CRYPTOCHROME"/>
    <property type="match status" value="1"/>
</dbReference>
<feature type="binding site" evidence="5">
    <location>
        <begin position="233"/>
        <end position="240"/>
    </location>
    <ligand>
        <name>FAD</name>
        <dbReference type="ChEBI" id="CHEBI:57692"/>
    </ligand>
</feature>
<dbReference type="InterPro" id="IPR014729">
    <property type="entry name" value="Rossmann-like_a/b/a_fold"/>
</dbReference>
<evidence type="ECO:0000259" key="9">
    <source>
        <dbReference type="Pfam" id="PF03441"/>
    </source>
</evidence>
<dbReference type="InterPro" id="IPR005101">
    <property type="entry name" value="Cryptochr/Photolyase_FAD-bd"/>
</dbReference>
<dbReference type="InterPro" id="IPR006050">
    <property type="entry name" value="DNA_photolyase_N"/>
</dbReference>
<dbReference type="PANTHER" id="PTHR11455:SF63">
    <property type="entry name" value="PHOTOLYASE_CRYPTOCHROME ALPHA_BETA DOMAIN-CONTAINING PROTEIN"/>
    <property type="match status" value="1"/>
</dbReference>
<organism evidence="10 11">
    <name type="scientific">Otus sunia</name>
    <name type="common">Oriental scops-owl</name>
    <dbReference type="NCBI Taxonomy" id="257818"/>
    <lineage>
        <taxon>Eukaryota</taxon>
        <taxon>Metazoa</taxon>
        <taxon>Chordata</taxon>
        <taxon>Craniata</taxon>
        <taxon>Vertebrata</taxon>
        <taxon>Euteleostomi</taxon>
        <taxon>Archelosauria</taxon>
        <taxon>Archosauria</taxon>
        <taxon>Dinosauria</taxon>
        <taxon>Saurischia</taxon>
        <taxon>Theropoda</taxon>
        <taxon>Coelurosauria</taxon>
        <taxon>Aves</taxon>
        <taxon>Neognathae</taxon>
        <taxon>Neoaves</taxon>
        <taxon>Telluraves</taxon>
        <taxon>Strigiformes</taxon>
        <taxon>Strigidae</taxon>
        <taxon>Otus</taxon>
    </lineage>
</organism>
<accession>A0A8C8BK39</accession>
<evidence type="ECO:0000259" key="8">
    <source>
        <dbReference type="Pfam" id="PF00875"/>
    </source>
</evidence>
<comment type="similarity">
    <text evidence="1">Belongs to the DNA photolyase class-1 family.</text>
</comment>
<feature type="binding site" evidence="5">
    <location>
        <begin position="329"/>
        <end position="331"/>
    </location>
    <ligand>
        <name>FAD</name>
        <dbReference type="ChEBI" id="CHEBI:57692"/>
    </ligand>
</feature>
<evidence type="ECO:0000256" key="3">
    <source>
        <dbReference type="ARBA" id="ARBA00022827"/>
    </source>
</evidence>
<keyword evidence="11" id="KW-1185">Reference proteome</keyword>
<dbReference type="Gene3D" id="1.10.579.10">
    <property type="entry name" value="DNA Cyclobutane Dipyrimidine Photolyase, subunit A, domain 3"/>
    <property type="match status" value="1"/>
</dbReference>
<evidence type="ECO:0000256" key="2">
    <source>
        <dbReference type="ARBA" id="ARBA00022630"/>
    </source>
</evidence>
<dbReference type="Pfam" id="PF03441">
    <property type="entry name" value="FAD_binding_7"/>
    <property type="match status" value="1"/>
</dbReference>
<keyword evidence="4" id="KW-0157">Chromophore</keyword>
<sequence length="479" mass="54367">MLPRTVHLFWEGFWLHDNPTLLAVLESSEVIAPVYIPGRKFMLSVMALKNLCELGSCLLVIQGEYESVLRDHTQKWDIRPVALDAEVEPFYKVMEANIQHLGSELGVGVLPLLGHSLDDTKRYVSVLQTREVSPGRFGRCDPGELKRSPLGLPFIGSEITDFCQIPSGAFQQLHKNLMNVAVPRYKITRVSGESGASQHPRVRRGRDDSVIFHLMCLLQAKHHSPPLVLLQGQLLWREFFYTATPNFTRMVGNPTCLQSSWYEDAERLHKWRTGTRYGFLWIDVIMTWLRQEGWIHHLARHAVACFLTRGDLWVSWEEGMEVFEELLLDADYSINAGNWTWQSASAFSHQVECSAPSALGSTKYLPILKNFPSKYIYEPWTASEEEQKQAGEGLVNFNSSFLLPVDDRDDPTEMKVKHEHSEENISKGKMARMTQQTEILTGVTCWEPKNGTRGEPEASSAGPTVLGTSPRRRCLLLLS</sequence>
<dbReference type="Ensembl" id="ENSOSUT00000022362.1">
    <property type="protein sequence ID" value="ENSOSUP00000021695.1"/>
    <property type="gene ID" value="ENSOSUG00000014998.1"/>
</dbReference>
<dbReference type="InterPro" id="IPR036155">
    <property type="entry name" value="Crypto/Photolyase_N_sf"/>
</dbReference>
<dbReference type="GO" id="GO:0003677">
    <property type="term" value="F:DNA binding"/>
    <property type="evidence" value="ECO:0007669"/>
    <property type="project" value="TreeGrafter"/>
</dbReference>
<keyword evidence="3 5" id="KW-0274">FAD</keyword>
<dbReference type="SUPFAM" id="SSF52425">
    <property type="entry name" value="Cryptochrome/photolyase, N-terminal domain"/>
    <property type="match status" value="1"/>
</dbReference>
<dbReference type="SUPFAM" id="SSF48173">
    <property type="entry name" value="Cryptochrome/photolyase FAD-binding domain"/>
    <property type="match status" value="1"/>
</dbReference>
<dbReference type="Proteomes" id="UP000694552">
    <property type="component" value="Unplaced"/>
</dbReference>
<evidence type="ECO:0000256" key="5">
    <source>
        <dbReference type="PIRSR" id="PIRSR602081-1"/>
    </source>
</evidence>